<dbReference type="PANTHER" id="PTHR33295:SF18">
    <property type="entry name" value="AAA+ ATPASE DOMAIN-CONTAINING PROTEIN"/>
    <property type="match status" value="1"/>
</dbReference>
<dbReference type="Pfam" id="PF13173">
    <property type="entry name" value="AAA_14"/>
    <property type="match status" value="1"/>
</dbReference>
<dbReference type="AlphaFoldDB" id="A0A1I6HPI1"/>
<evidence type="ECO:0000313" key="3">
    <source>
        <dbReference type="EMBL" id="SFR56356.1"/>
    </source>
</evidence>
<evidence type="ECO:0000313" key="4">
    <source>
        <dbReference type="Proteomes" id="UP000198932"/>
    </source>
</evidence>
<keyword evidence="4" id="KW-1185">Reference proteome</keyword>
<dbReference type="Proteomes" id="UP000198932">
    <property type="component" value="Unassembled WGS sequence"/>
</dbReference>
<dbReference type="OrthoDB" id="339206at2157"/>
<dbReference type="SUPFAM" id="SSF52540">
    <property type="entry name" value="P-loop containing nucleoside triphosphate hydrolases"/>
    <property type="match status" value="1"/>
</dbReference>
<sequence length="470" mass="53692">MSALDDLQQNHNPWWESGTAESAEPYVSRQRSDFTYKRDAVLENRFVAYAGPAGIGKTTIIHQIIDSLVSEHDTHPRNVLYLPLGNPQYQIGSGVIAESIEEFTTYVRAEQGKEDEAYVFIDDVHASPDWARQVASALDSYSDLTVAVSLPTIDQADFGLLEEFQPEAEDFDEIILPQKFYDSIRNDSAPDELLEVGDTRYDVRQSLKRATTDGDPAELSSSLSDLSKSLEGAERDIKRRVRHYITRGGRAENQASEVARNLELTVYRDIPRFQQFEQRSDLHALCAISATSPGETFQLTELSDRLDCDRRTLQRYLDVLRDFFIVTPAYQYKHQRRRTVRLQPRDPQYIVALSEISPDSILDVEDERRLVTVSIFDHLKRLSYYYNGGDEPVPYWEKTAATVDHIVSTEGAPLPFALAFTRSEEDAKQSLRRFMQEFDAEHGVVITRDTDWSVTEDFSVIPLWLLLTIC</sequence>
<evidence type="ECO:0000259" key="2">
    <source>
        <dbReference type="SMART" id="SM00382"/>
    </source>
</evidence>
<proteinExistence type="predicted"/>
<dbReference type="Gene3D" id="3.40.50.300">
    <property type="entry name" value="P-loop containing nucleotide triphosphate hydrolases"/>
    <property type="match status" value="1"/>
</dbReference>
<dbReference type="InterPro" id="IPR041682">
    <property type="entry name" value="AAA_14"/>
</dbReference>
<dbReference type="STRING" id="35743.SAMN04487937_2794"/>
<reference evidence="4" key="1">
    <citation type="submission" date="2016-10" db="EMBL/GenBank/DDBJ databases">
        <authorList>
            <person name="Varghese N."/>
            <person name="Submissions S."/>
        </authorList>
    </citation>
    <scope>NUCLEOTIDE SEQUENCE [LARGE SCALE GENOMIC DNA]</scope>
    <source>
        <strain evidence="4">RD 26</strain>
    </source>
</reference>
<feature type="domain" description="AAA+ ATPase" evidence="2">
    <location>
        <begin position="43"/>
        <end position="317"/>
    </location>
</feature>
<dbReference type="EMBL" id="FOYN01000004">
    <property type="protein sequence ID" value="SFR56356.1"/>
    <property type="molecule type" value="Genomic_DNA"/>
</dbReference>
<dbReference type="InterPro" id="IPR025420">
    <property type="entry name" value="DUF4143"/>
</dbReference>
<gene>
    <name evidence="3" type="ORF">SAMN04487937_2794</name>
</gene>
<dbReference type="PANTHER" id="PTHR33295">
    <property type="entry name" value="ATPASE"/>
    <property type="match status" value="1"/>
</dbReference>
<dbReference type="InterPro" id="IPR003593">
    <property type="entry name" value="AAA+_ATPase"/>
</dbReference>
<name>A0A1I6HPI1_HALSD</name>
<dbReference type="InterPro" id="IPR027417">
    <property type="entry name" value="P-loop_NTPase"/>
</dbReference>
<organism evidence="3 4">
    <name type="scientific">Halorubrum sodomense</name>
    <dbReference type="NCBI Taxonomy" id="35743"/>
    <lineage>
        <taxon>Archaea</taxon>
        <taxon>Methanobacteriati</taxon>
        <taxon>Methanobacteriota</taxon>
        <taxon>Stenosarchaea group</taxon>
        <taxon>Halobacteria</taxon>
        <taxon>Halobacteriales</taxon>
        <taxon>Haloferacaceae</taxon>
        <taxon>Halorubrum</taxon>
    </lineage>
</organism>
<protein>
    <recommendedName>
        <fullName evidence="2">AAA+ ATPase domain-containing protein</fullName>
    </recommendedName>
</protein>
<evidence type="ECO:0000256" key="1">
    <source>
        <dbReference type="SAM" id="MobiDB-lite"/>
    </source>
</evidence>
<feature type="region of interest" description="Disordered" evidence="1">
    <location>
        <begin position="1"/>
        <end position="28"/>
    </location>
</feature>
<accession>A0A1I6HPI1</accession>
<dbReference type="Pfam" id="PF13635">
    <property type="entry name" value="DUF4143"/>
    <property type="match status" value="1"/>
</dbReference>
<dbReference type="SMART" id="SM00382">
    <property type="entry name" value="AAA"/>
    <property type="match status" value="1"/>
</dbReference>
<dbReference type="RefSeq" id="WP_092923582.1">
    <property type="nucleotide sequence ID" value="NZ_FOYN01000004.1"/>
</dbReference>